<evidence type="ECO:0000313" key="1">
    <source>
        <dbReference type="EMBL" id="GEL18682.1"/>
    </source>
</evidence>
<dbReference type="AlphaFoldDB" id="A0A511D1L2"/>
<name>A0A511D1L2_9PSEU</name>
<dbReference type="EMBL" id="BJVI01000024">
    <property type="protein sequence ID" value="GEL18682.1"/>
    <property type="molecule type" value="Genomic_DNA"/>
</dbReference>
<dbReference type="InterPro" id="IPR018561">
    <property type="entry name" value="AosR"/>
</dbReference>
<dbReference type="OrthoDB" id="3268479at2"/>
<accession>A0A511D1L2</accession>
<sequence>MNGWKRSGRGAKARLVATMEVQEAAVLRGLIGEVRQMLAARTAENPADELGELTGMRIGPSAGPEDRVLARLLPDFSRDDANLSAALRSLHEPALIEAKEAASAVVLETLPEHGGRVELTVEQADAWLAALNDVRLALGTALDVTEDLPEELPPDDARSAHLGVYQWLTFVQDALVQSRMQLR</sequence>
<proteinExistence type="predicted"/>
<protein>
    <submittedName>
        <fullName evidence="1">Uncharacterized protein</fullName>
    </submittedName>
</protein>
<dbReference type="RefSeq" id="WP_028931472.1">
    <property type="nucleotide sequence ID" value="NZ_AUII01000026.1"/>
</dbReference>
<organism evidence="1 2">
    <name type="scientific">Pseudonocardia asaccharolytica DSM 44247 = NBRC 16224</name>
    <dbReference type="NCBI Taxonomy" id="1123024"/>
    <lineage>
        <taxon>Bacteria</taxon>
        <taxon>Bacillati</taxon>
        <taxon>Actinomycetota</taxon>
        <taxon>Actinomycetes</taxon>
        <taxon>Pseudonocardiales</taxon>
        <taxon>Pseudonocardiaceae</taxon>
        <taxon>Pseudonocardia</taxon>
    </lineage>
</organism>
<dbReference type="STRING" id="1123024.GCA_000423625_04139"/>
<reference evidence="1 2" key="1">
    <citation type="submission" date="2019-07" db="EMBL/GenBank/DDBJ databases">
        <title>Whole genome shotgun sequence of Pseudonocardia asaccharolytica NBRC 16224.</title>
        <authorList>
            <person name="Hosoyama A."/>
            <person name="Uohara A."/>
            <person name="Ohji S."/>
            <person name="Ichikawa N."/>
        </authorList>
    </citation>
    <scope>NUCLEOTIDE SEQUENCE [LARGE SCALE GENOMIC DNA]</scope>
    <source>
        <strain evidence="1 2">NBRC 16224</strain>
    </source>
</reference>
<keyword evidence="2" id="KW-1185">Reference proteome</keyword>
<evidence type="ECO:0000313" key="2">
    <source>
        <dbReference type="Proteomes" id="UP000321328"/>
    </source>
</evidence>
<comment type="caution">
    <text evidence="1">The sequence shown here is derived from an EMBL/GenBank/DDBJ whole genome shotgun (WGS) entry which is preliminary data.</text>
</comment>
<dbReference type="Pfam" id="PF09438">
    <property type="entry name" value="DUF2017"/>
    <property type="match status" value="1"/>
</dbReference>
<gene>
    <name evidence="1" type="ORF">PA7_25190</name>
</gene>
<dbReference type="Proteomes" id="UP000321328">
    <property type="component" value="Unassembled WGS sequence"/>
</dbReference>